<dbReference type="Pfam" id="PF00664">
    <property type="entry name" value="ABC_membrane"/>
    <property type="match status" value="1"/>
</dbReference>
<evidence type="ECO:0000256" key="5">
    <source>
        <dbReference type="ARBA" id="ARBA00022741"/>
    </source>
</evidence>
<dbReference type="Proteomes" id="UP000243819">
    <property type="component" value="Unassembled WGS sequence"/>
</dbReference>
<keyword evidence="13" id="KW-1185">Reference proteome</keyword>
<evidence type="ECO:0000256" key="9">
    <source>
        <dbReference type="SAM" id="Phobius"/>
    </source>
</evidence>
<keyword evidence="3" id="KW-1003">Cell membrane</keyword>
<feature type="transmembrane region" description="Helical" evidence="9">
    <location>
        <begin position="51"/>
        <end position="69"/>
    </location>
</feature>
<dbReference type="PANTHER" id="PTHR43394">
    <property type="entry name" value="ATP-DEPENDENT PERMEASE MDL1, MITOCHONDRIAL"/>
    <property type="match status" value="1"/>
</dbReference>
<dbReference type="GO" id="GO:0016887">
    <property type="term" value="F:ATP hydrolysis activity"/>
    <property type="evidence" value="ECO:0007669"/>
    <property type="project" value="InterPro"/>
</dbReference>
<dbReference type="SUPFAM" id="SSF52540">
    <property type="entry name" value="P-loop containing nucleoside triphosphate hydrolases"/>
    <property type="match status" value="1"/>
</dbReference>
<feature type="transmembrane region" description="Helical" evidence="9">
    <location>
        <begin position="12"/>
        <end position="31"/>
    </location>
</feature>
<dbReference type="InterPro" id="IPR036640">
    <property type="entry name" value="ABC1_TM_sf"/>
</dbReference>
<dbReference type="InterPro" id="IPR003593">
    <property type="entry name" value="AAA+_ATPase"/>
</dbReference>
<evidence type="ECO:0000313" key="12">
    <source>
        <dbReference type="EMBL" id="SES98064.1"/>
    </source>
</evidence>
<dbReference type="InterPro" id="IPR003439">
    <property type="entry name" value="ABC_transporter-like_ATP-bd"/>
</dbReference>
<dbReference type="FunFam" id="1.20.1560.10:FF:000011">
    <property type="entry name" value="Multidrug ABC transporter ATP-binding protein"/>
    <property type="match status" value="1"/>
</dbReference>
<keyword evidence="8 9" id="KW-0472">Membrane</keyword>
<dbReference type="Pfam" id="PF00005">
    <property type="entry name" value="ABC_tran"/>
    <property type="match status" value="1"/>
</dbReference>
<evidence type="ECO:0000256" key="4">
    <source>
        <dbReference type="ARBA" id="ARBA00022692"/>
    </source>
</evidence>
<dbReference type="PROSITE" id="PS00211">
    <property type="entry name" value="ABC_TRANSPORTER_1"/>
    <property type="match status" value="1"/>
</dbReference>
<dbReference type="EMBL" id="FOIF01000027">
    <property type="protein sequence ID" value="SES98064.1"/>
    <property type="molecule type" value="Genomic_DNA"/>
</dbReference>
<protein>
    <submittedName>
        <fullName evidence="12">ATP-binding cassette, subfamily B</fullName>
    </submittedName>
</protein>
<feature type="transmembrane region" description="Helical" evidence="9">
    <location>
        <begin position="242"/>
        <end position="263"/>
    </location>
</feature>
<dbReference type="PROSITE" id="PS50929">
    <property type="entry name" value="ABC_TM1F"/>
    <property type="match status" value="1"/>
</dbReference>
<evidence type="ECO:0000256" key="7">
    <source>
        <dbReference type="ARBA" id="ARBA00022989"/>
    </source>
</evidence>
<dbReference type="GO" id="GO:0005886">
    <property type="term" value="C:plasma membrane"/>
    <property type="evidence" value="ECO:0007669"/>
    <property type="project" value="UniProtKB-SubCell"/>
</dbReference>
<dbReference type="RefSeq" id="WP_091350819.1">
    <property type="nucleotide sequence ID" value="NZ_FOIF01000027.1"/>
</dbReference>
<feature type="transmembrane region" description="Helical" evidence="9">
    <location>
        <begin position="155"/>
        <end position="173"/>
    </location>
</feature>
<dbReference type="InterPro" id="IPR017871">
    <property type="entry name" value="ABC_transporter-like_CS"/>
</dbReference>
<keyword evidence="4 9" id="KW-0812">Transmembrane</keyword>
<dbReference type="SUPFAM" id="SSF90123">
    <property type="entry name" value="ABC transporter transmembrane region"/>
    <property type="match status" value="1"/>
</dbReference>
<sequence length="581" mass="66195">MKRILKYLWKYKYLYIIPILSMFIAIGLDMLNPVIYQKIIDDVIKAGNHGILSRLLLALLGITLGRGIFGYIREFLFDYAGAKVTFDIRNDLFKHIQKLPFSYFDGINTGELMSRTTEDINNIWNAIGFAIMFFIEQVLYLIIATTLLFTIDWKLALICLSIMPPMLFLAMKLEKKIGEAYEKLSDQSAVLNTTAQENLAGVRLVKAFGREKYELEKFFKQNEENYELNLNQARIWAKYHPVIEFFSNLVLVVVISAGGIFVVGNHITLGELVKFNGYIMMLIWPLRLMGWLTNIIARCNASAKRIFAIMDVEPEIKSPANPIYPTKVQGEIIFDNVSFKYKDQYVLKNININVPAGSTVAIMGATGAGKTSIINLIGRYYDCTEGRVLFDGVDVKSLDLEFLRDNISVVMQDTFLFSDTIEENIKFSTENVSEEEFNKVVMESQVDDFVKEMEEGYQTVIGERGVGLSGGQKQRISIARALLKKSKVLILDDATSALDMETEYQIQKALEKRKDITKFIIAHRISAVKNADEIIILDKGEIVEQGNHKTLLLKKGRYYEIYSEQFKDLDILADGLKEEVI</sequence>
<feature type="transmembrane region" description="Helical" evidence="9">
    <location>
        <begin position="123"/>
        <end position="149"/>
    </location>
</feature>
<dbReference type="Gene3D" id="3.40.50.300">
    <property type="entry name" value="P-loop containing nucleotide triphosphate hydrolases"/>
    <property type="match status" value="1"/>
</dbReference>
<accession>A0A1I0AUF7</accession>
<keyword evidence="5" id="KW-0547">Nucleotide-binding</keyword>
<feature type="transmembrane region" description="Helical" evidence="9">
    <location>
        <begin position="275"/>
        <end position="297"/>
    </location>
</feature>
<dbReference type="STRING" id="1120990.SAMN03080614_10275"/>
<organism evidence="12 13">
    <name type="scientific">Anaerobranca gottschalkii DSM 13577</name>
    <dbReference type="NCBI Taxonomy" id="1120990"/>
    <lineage>
        <taxon>Bacteria</taxon>
        <taxon>Bacillati</taxon>
        <taxon>Bacillota</taxon>
        <taxon>Clostridia</taxon>
        <taxon>Eubacteriales</taxon>
        <taxon>Proteinivoracaceae</taxon>
        <taxon>Anaerobranca</taxon>
    </lineage>
</organism>
<dbReference type="InterPro" id="IPR011527">
    <property type="entry name" value="ABC1_TM_dom"/>
</dbReference>
<dbReference type="GO" id="GO:0005524">
    <property type="term" value="F:ATP binding"/>
    <property type="evidence" value="ECO:0007669"/>
    <property type="project" value="UniProtKB-KW"/>
</dbReference>
<comment type="subcellular location">
    <subcellularLocation>
        <location evidence="1">Cell membrane</location>
        <topology evidence="1">Multi-pass membrane protein</topology>
    </subcellularLocation>
</comment>
<feature type="domain" description="ABC transmembrane type-1" evidence="11">
    <location>
        <begin position="19"/>
        <end position="298"/>
    </location>
</feature>
<evidence type="ECO:0000256" key="8">
    <source>
        <dbReference type="ARBA" id="ARBA00023136"/>
    </source>
</evidence>
<keyword evidence="7 9" id="KW-1133">Transmembrane helix</keyword>
<name>A0A1I0AUF7_9FIRM</name>
<evidence type="ECO:0000256" key="3">
    <source>
        <dbReference type="ARBA" id="ARBA00022475"/>
    </source>
</evidence>
<dbReference type="GO" id="GO:0015421">
    <property type="term" value="F:ABC-type oligopeptide transporter activity"/>
    <property type="evidence" value="ECO:0007669"/>
    <property type="project" value="TreeGrafter"/>
</dbReference>
<dbReference type="FunFam" id="3.40.50.300:FF:000221">
    <property type="entry name" value="Multidrug ABC transporter ATP-binding protein"/>
    <property type="match status" value="1"/>
</dbReference>
<dbReference type="OrthoDB" id="9762778at2"/>
<feature type="domain" description="ABC transporter" evidence="10">
    <location>
        <begin position="332"/>
        <end position="564"/>
    </location>
</feature>
<keyword evidence="6 12" id="KW-0067">ATP-binding</keyword>
<evidence type="ECO:0000313" key="13">
    <source>
        <dbReference type="Proteomes" id="UP000243819"/>
    </source>
</evidence>
<dbReference type="InterPro" id="IPR027417">
    <property type="entry name" value="P-loop_NTPase"/>
</dbReference>
<proteinExistence type="predicted"/>
<keyword evidence="2" id="KW-0813">Transport</keyword>
<gene>
    <name evidence="12" type="ORF">SAMN03080614_10275</name>
</gene>
<evidence type="ECO:0000259" key="11">
    <source>
        <dbReference type="PROSITE" id="PS50929"/>
    </source>
</evidence>
<reference evidence="13" key="1">
    <citation type="submission" date="2016-10" db="EMBL/GenBank/DDBJ databases">
        <authorList>
            <person name="Varghese N."/>
            <person name="Submissions S."/>
        </authorList>
    </citation>
    <scope>NUCLEOTIDE SEQUENCE [LARGE SCALE GENOMIC DNA]</scope>
    <source>
        <strain evidence="13">DSM 13577</strain>
    </source>
</reference>
<evidence type="ECO:0000256" key="6">
    <source>
        <dbReference type="ARBA" id="ARBA00022840"/>
    </source>
</evidence>
<evidence type="ECO:0000256" key="2">
    <source>
        <dbReference type="ARBA" id="ARBA00022448"/>
    </source>
</evidence>
<dbReference type="PROSITE" id="PS50893">
    <property type="entry name" value="ABC_TRANSPORTER_2"/>
    <property type="match status" value="1"/>
</dbReference>
<evidence type="ECO:0000256" key="1">
    <source>
        <dbReference type="ARBA" id="ARBA00004651"/>
    </source>
</evidence>
<dbReference type="Gene3D" id="1.20.1560.10">
    <property type="entry name" value="ABC transporter type 1, transmembrane domain"/>
    <property type="match status" value="1"/>
</dbReference>
<dbReference type="PANTHER" id="PTHR43394:SF1">
    <property type="entry name" value="ATP-BINDING CASSETTE SUB-FAMILY B MEMBER 10, MITOCHONDRIAL"/>
    <property type="match status" value="1"/>
</dbReference>
<dbReference type="InterPro" id="IPR039421">
    <property type="entry name" value="Type_1_exporter"/>
</dbReference>
<evidence type="ECO:0000259" key="10">
    <source>
        <dbReference type="PROSITE" id="PS50893"/>
    </source>
</evidence>
<dbReference type="CDD" id="cd18542">
    <property type="entry name" value="ABC_6TM_YknU_like"/>
    <property type="match status" value="1"/>
</dbReference>
<dbReference type="SMART" id="SM00382">
    <property type="entry name" value="AAA"/>
    <property type="match status" value="1"/>
</dbReference>
<dbReference type="AlphaFoldDB" id="A0A1I0AUF7"/>